<dbReference type="OrthoDB" id="2381281at2"/>
<dbReference type="Proteomes" id="UP000430670">
    <property type="component" value="Unassembled WGS sequence"/>
</dbReference>
<evidence type="ECO:0000313" key="1">
    <source>
        <dbReference type="EMBL" id="MTV50251.1"/>
    </source>
</evidence>
<sequence length="173" mass="19728">MSLKFKQGAEVNGSMGLLISILVRYPEVGTVNYDPDRRVIKFTFLLQQESGKTKLPQIAQSIQSALEVFHDLEGLHPQTVSVESHYDEGLCSLEVFRDVETLSLSEITLLIDLLNQQAGQVILSEEYVEGLQEDEKLWQEELISHMLDSLRSGSYDQQVYAFREEGRVMVYNK</sequence>
<gene>
    <name evidence="1" type="ORF">GJ688_14840</name>
</gene>
<accession>A0A6I3SMN1</accession>
<dbReference type="AlphaFoldDB" id="A0A6I3SMN1"/>
<dbReference type="RefSeq" id="WP_155477338.1">
    <property type="nucleotide sequence ID" value="NZ_WNKU01000021.1"/>
</dbReference>
<keyword evidence="2" id="KW-1185">Reference proteome</keyword>
<dbReference type="EMBL" id="WNKU01000021">
    <property type="protein sequence ID" value="MTV50251.1"/>
    <property type="molecule type" value="Genomic_DNA"/>
</dbReference>
<protein>
    <submittedName>
        <fullName evidence="1">Uncharacterized protein</fullName>
    </submittedName>
</protein>
<evidence type="ECO:0000313" key="2">
    <source>
        <dbReference type="Proteomes" id="UP000430670"/>
    </source>
</evidence>
<comment type="caution">
    <text evidence="1">The sequence shown here is derived from an EMBL/GenBank/DDBJ whole genome shotgun (WGS) entry which is preliminary data.</text>
</comment>
<name>A0A6I3SMN1_HELMO</name>
<proteinExistence type="predicted"/>
<reference evidence="1 2" key="1">
    <citation type="submission" date="2019-11" db="EMBL/GenBank/DDBJ databases">
        <title>Whole-genome sequence of a the green, strictly anaerobic photosynthetic bacterium Heliobacillus mobilis DSM 6151.</title>
        <authorList>
            <person name="Kyndt J.A."/>
            <person name="Meyer T.E."/>
        </authorList>
    </citation>
    <scope>NUCLEOTIDE SEQUENCE [LARGE SCALE GENOMIC DNA]</scope>
    <source>
        <strain evidence="1 2">DSM 6151</strain>
    </source>
</reference>
<organism evidence="1 2">
    <name type="scientific">Heliobacterium mobile</name>
    <name type="common">Heliobacillus mobilis</name>
    <dbReference type="NCBI Taxonomy" id="28064"/>
    <lineage>
        <taxon>Bacteria</taxon>
        <taxon>Bacillati</taxon>
        <taxon>Bacillota</taxon>
        <taxon>Clostridia</taxon>
        <taxon>Eubacteriales</taxon>
        <taxon>Heliobacteriaceae</taxon>
        <taxon>Heliobacterium</taxon>
    </lineage>
</organism>